<evidence type="ECO:0000313" key="6">
    <source>
        <dbReference type="Proteomes" id="UP000186607"/>
    </source>
</evidence>
<dbReference type="CDD" id="cd00408">
    <property type="entry name" value="DHDPS-like"/>
    <property type="match status" value="1"/>
</dbReference>
<feature type="binding site" evidence="4">
    <location>
        <position position="65"/>
    </location>
    <ligand>
        <name>pyruvate</name>
        <dbReference type="ChEBI" id="CHEBI:15361"/>
    </ligand>
</feature>
<sequence>MSPATQPPAPQPQTRLSPLQQALTGVVATTVTPYDDQLNLDLPALRQNAELIAQHSDVIVPLGNTGEFYNLSLDEVKQVMREVVETVAGRIPVVVGIGYATPIALELGRHAQDIGADAVMVHQPVHTHVSQAGLVQYFGQLCDGLELPVIPYVRHSDIVSDATLAQAVQHPQMPAVKYAARDLRNAYRLVQAIRDTDVVWVNGLAETWAPVFAPIGMSGFTSGLVNAAPHLSSALRDAMRAGNTAEVDRLVALLRPFEDLRSRYNQAYNVPVVKEACAQLGLSSRAVRAPLTEMTPADREELTAILKSWELL</sequence>
<evidence type="ECO:0000256" key="2">
    <source>
        <dbReference type="PIRNR" id="PIRNR001365"/>
    </source>
</evidence>
<proteinExistence type="inferred from homology"/>
<protein>
    <submittedName>
        <fullName evidence="5">Dihydrodipicolinate synthase/N-acetylneuraminate lyase</fullName>
    </submittedName>
</protein>
<organism evidence="5 6">
    <name type="scientific">Deinococcus marmoris</name>
    <dbReference type="NCBI Taxonomy" id="249408"/>
    <lineage>
        <taxon>Bacteria</taxon>
        <taxon>Thermotogati</taxon>
        <taxon>Deinococcota</taxon>
        <taxon>Deinococci</taxon>
        <taxon>Deinococcales</taxon>
        <taxon>Deinococcaceae</taxon>
        <taxon>Deinococcus</taxon>
    </lineage>
</organism>
<dbReference type="PANTHER" id="PTHR12128:SF19">
    <property type="entry name" value="5-DEHYDRO-4-DEOXYGLUCARATE DEHYDRATASE 2-RELATED"/>
    <property type="match status" value="1"/>
</dbReference>
<dbReference type="RefSeq" id="WP_075835044.1">
    <property type="nucleotide sequence ID" value="NZ_MSTI01000134.1"/>
</dbReference>
<dbReference type="InterPro" id="IPR013785">
    <property type="entry name" value="Aldolase_TIM"/>
</dbReference>
<dbReference type="Pfam" id="PF00701">
    <property type="entry name" value="DHDPS"/>
    <property type="match status" value="1"/>
</dbReference>
<dbReference type="InterPro" id="IPR002220">
    <property type="entry name" value="DapA-like"/>
</dbReference>
<dbReference type="PANTHER" id="PTHR12128">
    <property type="entry name" value="DIHYDRODIPICOLINATE SYNTHASE"/>
    <property type="match status" value="1"/>
</dbReference>
<comment type="caution">
    <text evidence="5">The sequence shown here is derived from an EMBL/GenBank/DDBJ whole genome shotgun (WGS) entry which is preliminary data.</text>
</comment>
<evidence type="ECO:0000256" key="1">
    <source>
        <dbReference type="ARBA" id="ARBA00023239"/>
    </source>
</evidence>
<reference evidence="5 6" key="1">
    <citation type="submission" date="2017-01" db="EMBL/GenBank/DDBJ databases">
        <title>Genome Analysis of Deinococcus marmoris KOPRI26562.</title>
        <authorList>
            <person name="Kim J.H."/>
            <person name="Oh H.-M."/>
        </authorList>
    </citation>
    <scope>NUCLEOTIDE SEQUENCE [LARGE SCALE GENOMIC DNA]</scope>
    <source>
        <strain evidence="5 6">KOPRI26562</strain>
    </source>
</reference>
<dbReference type="OrthoDB" id="9782828at2"/>
<evidence type="ECO:0000256" key="4">
    <source>
        <dbReference type="PIRSR" id="PIRSR001365-2"/>
    </source>
</evidence>
<dbReference type="Proteomes" id="UP000186607">
    <property type="component" value="Unassembled WGS sequence"/>
</dbReference>
<dbReference type="PIRSF" id="PIRSF001365">
    <property type="entry name" value="DHDPS"/>
    <property type="match status" value="1"/>
</dbReference>
<dbReference type="Gene3D" id="3.20.20.70">
    <property type="entry name" value="Aldolase class I"/>
    <property type="match status" value="1"/>
</dbReference>
<evidence type="ECO:0000256" key="3">
    <source>
        <dbReference type="PIRSR" id="PIRSR001365-1"/>
    </source>
</evidence>
<feature type="active site" description="Proton donor/acceptor" evidence="3">
    <location>
        <position position="152"/>
    </location>
</feature>
<comment type="similarity">
    <text evidence="2">Belongs to the DapA family.</text>
</comment>
<dbReference type="EMBL" id="MSTI01000134">
    <property type="protein sequence ID" value="OLV16696.1"/>
    <property type="molecule type" value="Genomic_DNA"/>
</dbReference>
<dbReference type="STRING" id="249408.BOO71_0011113"/>
<dbReference type="AlphaFoldDB" id="A0A1U7NUU9"/>
<keyword evidence="6" id="KW-1185">Reference proteome</keyword>
<feature type="active site" description="Schiff-base intermediate with substrate" evidence="3">
    <location>
        <position position="177"/>
    </location>
</feature>
<gene>
    <name evidence="5" type="ORF">BOO71_0011113</name>
</gene>
<accession>A0A1U7NUU9</accession>
<dbReference type="SUPFAM" id="SSF51569">
    <property type="entry name" value="Aldolase"/>
    <property type="match status" value="1"/>
</dbReference>
<keyword evidence="1 2" id="KW-0456">Lyase</keyword>
<dbReference type="SMART" id="SM01130">
    <property type="entry name" value="DHDPS"/>
    <property type="match status" value="1"/>
</dbReference>
<evidence type="ECO:0000313" key="5">
    <source>
        <dbReference type="EMBL" id="OLV16696.1"/>
    </source>
</evidence>
<name>A0A1U7NUU9_9DEIO</name>
<dbReference type="GO" id="GO:0008840">
    <property type="term" value="F:4-hydroxy-tetrahydrodipicolinate synthase activity"/>
    <property type="evidence" value="ECO:0007669"/>
    <property type="project" value="TreeGrafter"/>
</dbReference>